<accession>A0ABR3XSX1</accession>
<evidence type="ECO:0000256" key="16">
    <source>
        <dbReference type="SAM" id="Coils"/>
    </source>
</evidence>
<evidence type="ECO:0000256" key="1">
    <source>
        <dbReference type="ARBA" id="ARBA00000900"/>
    </source>
</evidence>
<evidence type="ECO:0000256" key="17">
    <source>
        <dbReference type="SAM" id="MobiDB-lite"/>
    </source>
</evidence>
<dbReference type="SMART" id="SM00184">
    <property type="entry name" value="RING"/>
    <property type="match status" value="1"/>
</dbReference>
<evidence type="ECO:0000256" key="11">
    <source>
        <dbReference type="ARBA" id="ARBA00023054"/>
    </source>
</evidence>
<comment type="subcellular location">
    <subcellularLocation>
        <location evidence="2 15">Nucleus</location>
    </subcellularLocation>
</comment>
<dbReference type="Pfam" id="PF08647">
    <property type="entry name" value="BRE1"/>
    <property type="match status" value="1"/>
</dbReference>
<dbReference type="Pfam" id="PF26095">
    <property type="entry name" value="CC_Bre1"/>
    <property type="match status" value="1"/>
</dbReference>
<keyword evidence="5 15" id="KW-0808">Transferase</keyword>
<keyword evidence="9 15" id="KW-0862">Zinc</keyword>
<gene>
    <name evidence="19" type="ORF">VTK73DRAFT_7472</name>
</gene>
<evidence type="ECO:0000256" key="3">
    <source>
        <dbReference type="ARBA" id="ARBA00004906"/>
    </source>
</evidence>
<feature type="region of interest" description="Disordered" evidence="17">
    <location>
        <begin position="223"/>
        <end position="249"/>
    </location>
</feature>
<keyword evidence="8 15" id="KW-0833">Ubl conjugation pathway</keyword>
<feature type="coiled-coil region" evidence="16">
    <location>
        <begin position="249"/>
        <end position="417"/>
    </location>
</feature>
<keyword evidence="20" id="KW-1185">Reference proteome</keyword>
<dbReference type="Pfam" id="PF00097">
    <property type="entry name" value="zf-C3HC4"/>
    <property type="match status" value="1"/>
</dbReference>
<name>A0ABR3XSX1_9PEZI</name>
<sequence>MEDRKRPALSSVDDLAPPSKRQAVNGGGKSRDDSGDMKEEAWIEQYQKGAIYRQMLEYKREKSNLEVRLQELEKKSVDHDDHIRILDAWWLQLVQEIELLVDGTISSSASSDFLLPTGLHFKDSKEFQRHLAEKGNVLKEKVDSLFSRLASRRGEVKPEVADLEAQVKSLLASQKEYIVQLDRLKAENEDLTDRCNTEILKVIKAERKLDRVRSAQVQKLEQQALANATTRPPVEGDGKGGAGESNGANEAVQQQYQEAIAVVAKQKEQLASALAEIKTLQEENSTLKARRDTLTDEDYVRTDVFKHFRSQNEDLIKRINHLEATNKQLREEAERLQAERTSFRDQLEREAQSLTLELEDQLQAKEQDLTRIRSARDELLSENSQLKQIQSQERASLEQLRELSSATADRVKELESELERLRPSEEGATMSEPRPDLEQLSLEELRQKYVKLERDFQAINKELPLLEKSYKKAMSLAQKKVMDFGALEDRIAQLTAEKSKADQKYFAARKDMDIRNGEIRSLRLSNGKSSDIISQLKEAEAHSRSVISNLEKQIVDLKQSNSSIFAENKRLETSSADANRRADAMKAQITDLSNLVKARDAATTQMREQLMALESELEKLRVRVDHLTKDRDHWKTKCLSNSSSEEEMLRNLVICSVCRSNFKNSILKTCGHVFCNECIESRIANRMRKCPSCNKAFDKVDVMAAHL</sequence>
<dbReference type="InterPro" id="IPR013083">
    <property type="entry name" value="Znf_RING/FYVE/PHD"/>
</dbReference>
<protein>
    <recommendedName>
        <fullName evidence="15">E3 ubiquitin protein ligase</fullName>
        <ecNumber evidence="15">2.3.2.27</ecNumber>
    </recommendedName>
</protein>
<comment type="pathway">
    <text evidence="3 15">Protein modification; protein ubiquitination.</text>
</comment>
<dbReference type="InterPro" id="IPR018957">
    <property type="entry name" value="Znf_C3HC4_RING-type"/>
</dbReference>
<keyword evidence="10 15" id="KW-0156">Chromatin regulator</keyword>
<comment type="catalytic activity">
    <reaction evidence="1 15">
        <text>S-ubiquitinyl-[E2 ubiquitin-conjugating enzyme]-L-cysteine + [acceptor protein]-L-lysine = [E2 ubiquitin-conjugating enzyme]-L-cysteine + N(6)-ubiquitinyl-[acceptor protein]-L-lysine.</text>
        <dbReference type="EC" id="2.3.2.27"/>
    </reaction>
</comment>
<comment type="caution">
    <text evidence="19">The sequence shown here is derived from an EMBL/GenBank/DDBJ whole genome shotgun (WGS) entry which is preliminary data.</text>
</comment>
<dbReference type="SUPFAM" id="SSF57850">
    <property type="entry name" value="RING/U-box"/>
    <property type="match status" value="1"/>
</dbReference>
<evidence type="ECO:0000256" key="6">
    <source>
        <dbReference type="ARBA" id="ARBA00022723"/>
    </source>
</evidence>
<evidence type="ECO:0000256" key="5">
    <source>
        <dbReference type="ARBA" id="ARBA00022679"/>
    </source>
</evidence>
<dbReference type="PROSITE" id="PS00518">
    <property type="entry name" value="ZF_RING_1"/>
    <property type="match status" value="1"/>
</dbReference>
<dbReference type="Proteomes" id="UP001586593">
    <property type="component" value="Unassembled WGS sequence"/>
</dbReference>
<evidence type="ECO:0000256" key="8">
    <source>
        <dbReference type="ARBA" id="ARBA00022786"/>
    </source>
</evidence>
<comment type="function">
    <text evidence="13">E3 ubiquitin-protein ligase that mediates monoubiquitination of histone H2B to form H2BK123ub1. H2BK123ub1 gives a specific tag for epigenetic transcriptional activation and is also a prerequisite for H3K4me and H3K79me formation.</text>
</comment>
<evidence type="ECO:0000256" key="10">
    <source>
        <dbReference type="ARBA" id="ARBA00022853"/>
    </source>
</evidence>
<evidence type="ECO:0000313" key="20">
    <source>
        <dbReference type="Proteomes" id="UP001586593"/>
    </source>
</evidence>
<reference evidence="19 20" key="1">
    <citation type="journal article" date="2024" name="Commun. Biol.">
        <title>Comparative genomic analysis of thermophilic fungi reveals convergent evolutionary adaptations and gene losses.</title>
        <authorList>
            <person name="Steindorff A.S."/>
            <person name="Aguilar-Pontes M.V."/>
            <person name="Robinson A.J."/>
            <person name="Andreopoulos B."/>
            <person name="LaButti K."/>
            <person name="Kuo A."/>
            <person name="Mondo S."/>
            <person name="Riley R."/>
            <person name="Otillar R."/>
            <person name="Haridas S."/>
            <person name="Lipzen A."/>
            <person name="Grimwood J."/>
            <person name="Schmutz J."/>
            <person name="Clum A."/>
            <person name="Reid I.D."/>
            <person name="Moisan M.C."/>
            <person name="Butler G."/>
            <person name="Nguyen T.T.M."/>
            <person name="Dewar K."/>
            <person name="Conant G."/>
            <person name="Drula E."/>
            <person name="Henrissat B."/>
            <person name="Hansel C."/>
            <person name="Singer S."/>
            <person name="Hutchinson M.I."/>
            <person name="de Vries R.P."/>
            <person name="Natvig D.O."/>
            <person name="Powell A.J."/>
            <person name="Tsang A."/>
            <person name="Grigoriev I.V."/>
        </authorList>
    </citation>
    <scope>NUCLEOTIDE SEQUENCE [LARGE SCALE GENOMIC DNA]</scope>
    <source>
        <strain evidence="19 20">ATCC 24622</strain>
    </source>
</reference>
<dbReference type="InterPro" id="IPR013956">
    <property type="entry name" value="E3_ubiquit_lig_Bre1"/>
</dbReference>
<evidence type="ECO:0000256" key="12">
    <source>
        <dbReference type="ARBA" id="ARBA00023242"/>
    </source>
</evidence>
<dbReference type="Gene3D" id="3.30.40.10">
    <property type="entry name" value="Zinc/RING finger domain, C3HC4 (zinc finger)"/>
    <property type="match status" value="1"/>
</dbReference>
<proteinExistence type="inferred from homology"/>
<evidence type="ECO:0000256" key="15">
    <source>
        <dbReference type="RuleBase" id="RU365038"/>
    </source>
</evidence>
<feature type="coiled-coil region" evidence="16">
    <location>
        <begin position="568"/>
        <end position="637"/>
    </location>
</feature>
<evidence type="ECO:0000256" key="9">
    <source>
        <dbReference type="ARBA" id="ARBA00022833"/>
    </source>
</evidence>
<keyword evidence="11 15" id="KW-0175">Coiled coil</keyword>
<comment type="similarity">
    <text evidence="4 15">Belongs to the BRE1 family.</text>
</comment>
<evidence type="ECO:0000256" key="7">
    <source>
        <dbReference type="ARBA" id="ARBA00022771"/>
    </source>
</evidence>
<dbReference type="PANTHER" id="PTHR23163">
    <property type="entry name" value="RING FINGER PROTEIN-RELATED"/>
    <property type="match status" value="1"/>
</dbReference>
<evidence type="ECO:0000256" key="14">
    <source>
        <dbReference type="PROSITE-ProRule" id="PRU00175"/>
    </source>
</evidence>
<dbReference type="InterPro" id="IPR058643">
    <property type="entry name" value="BRE1-like_CC"/>
</dbReference>
<dbReference type="CDD" id="cd16499">
    <property type="entry name" value="RING-HC_Bre1-like"/>
    <property type="match status" value="1"/>
</dbReference>
<evidence type="ECO:0000256" key="4">
    <source>
        <dbReference type="ARBA" id="ARBA00005555"/>
    </source>
</evidence>
<dbReference type="InterPro" id="IPR001841">
    <property type="entry name" value="Znf_RING"/>
</dbReference>
<organism evidence="19 20">
    <name type="scientific">Phialemonium thermophilum</name>
    <dbReference type="NCBI Taxonomy" id="223376"/>
    <lineage>
        <taxon>Eukaryota</taxon>
        <taxon>Fungi</taxon>
        <taxon>Dikarya</taxon>
        <taxon>Ascomycota</taxon>
        <taxon>Pezizomycotina</taxon>
        <taxon>Sordariomycetes</taxon>
        <taxon>Sordariomycetidae</taxon>
        <taxon>Cephalothecales</taxon>
        <taxon>Cephalothecaceae</taxon>
        <taxon>Phialemonium</taxon>
    </lineage>
</organism>
<evidence type="ECO:0000313" key="19">
    <source>
        <dbReference type="EMBL" id="KAL1878819.1"/>
    </source>
</evidence>
<evidence type="ECO:0000256" key="2">
    <source>
        <dbReference type="ARBA" id="ARBA00004123"/>
    </source>
</evidence>
<keyword evidence="6 15" id="KW-0479">Metal-binding</keyword>
<dbReference type="PROSITE" id="PS50089">
    <property type="entry name" value="ZF_RING_2"/>
    <property type="match status" value="1"/>
</dbReference>
<evidence type="ECO:0000259" key="18">
    <source>
        <dbReference type="PROSITE" id="PS50089"/>
    </source>
</evidence>
<feature type="coiled-coil region" evidence="16">
    <location>
        <begin position="174"/>
        <end position="201"/>
    </location>
</feature>
<dbReference type="EC" id="2.3.2.27" evidence="15"/>
<dbReference type="EMBL" id="JAZHXJ010000048">
    <property type="protein sequence ID" value="KAL1878819.1"/>
    <property type="molecule type" value="Genomic_DNA"/>
</dbReference>
<keyword evidence="7 14" id="KW-0863">Zinc-finger</keyword>
<feature type="coiled-coil region" evidence="16">
    <location>
        <begin position="442"/>
        <end position="504"/>
    </location>
</feature>
<feature type="compositionally biased region" description="Basic and acidic residues" evidence="17">
    <location>
        <begin position="29"/>
        <end position="39"/>
    </location>
</feature>
<keyword evidence="12 15" id="KW-0539">Nucleus</keyword>
<dbReference type="InterPro" id="IPR017907">
    <property type="entry name" value="Znf_RING_CS"/>
</dbReference>
<feature type="domain" description="RING-type" evidence="18">
    <location>
        <begin position="655"/>
        <end position="694"/>
    </location>
</feature>
<dbReference type="PANTHER" id="PTHR23163:SF0">
    <property type="entry name" value="E3 UBIQUITIN-PROTEIN LIGASE BRE1"/>
    <property type="match status" value="1"/>
</dbReference>
<evidence type="ECO:0000256" key="13">
    <source>
        <dbReference type="ARBA" id="ARBA00059679"/>
    </source>
</evidence>
<feature type="region of interest" description="Disordered" evidence="17">
    <location>
        <begin position="1"/>
        <end position="39"/>
    </location>
</feature>
<feature type="coiled-coil region" evidence="16">
    <location>
        <begin position="55"/>
        <end position="82"/>
    </location>
</feature>